<evidence type="ECO:0000256" key="5">
    <source>
        <dbReference type="SAM" id="MobiDB-lite"/>
    </source>
</evidence>
<name>A0ABR3W8P7_9PEZI</name>
<feature type="compositionally biased region" description="Low complexity" evidence="5">
    <location>
        <begin position="79"/>
        <end position="96"/>
    </location>
</feature>
<dbReference type="EMBL" id="JAZHXJ010000620">
    <property type="protein sequence ID" value="KAL1855700.1"/>
    <property type="molecule type" value="Genomic_DNA"/>
</dbReference>
<evidence type="ECO:0000256" key="1">
    <source>
        <dbReference type="ARBA" id="ARBA00004141"/>
    </source>
</evidence>
<evidence type="ECO:0000313" key="6">
    <source>
        <dbReference type="EMBL" id="KAL1855700.1"/>
    </source>
</evidence>
<sequence length="320" mass="36151">MVPASLLSGIILLARDEMPTWPPSPAWAMTLYPFVQFTYSNLYWEFFGSLEKRLNRALRGRPAEDEPPQQPARQRDAVQQGEQQGEQQQQQQQQQQGEEEEGLGAVLWGLGNAVVGLFRDEHEVVVQAEVVHVDDEHQDEFNEEDEDAQIEAELERLEREVVGDQAAAEEQGQEDRHEGQNEGAEAGAADGVVVAQPQQEGQAQDPIPAPPPPPPEENNNNNNRIANTTLTDIVNNVVTSLLYPCICFGMGELLRLTLPRRLVTRPSFGRPTGLLQERWGRSLAGGCLYVVLKDAFLLYAKYRRVYVKQHRKIRNVERRR</sequence>
<evidence type="ECO:0000256" key="2">
    <source>
        <dbReference type="ARBA" id="ARBA00022692"/>
    </source>
</evidence>
<evidence type="ECO:0000313" key="7">
    <source>
        <dbReference type="Proteomes" id="UP001586593"/>
    </source>
</evidence>
<dbReference type="Proteomes" id="UP001586593">
    <property type="component" value="Unassembled WGS sequence"/>
</dbReference>
<evidence type="ECO:0000256" key="3">
    <source>
        <dbReference type="ARBA" id="ARBA00022989"/>
    </source>
</evidence>
<keyword evidence="3" id="KW-1133">Transmembrane helix</keyword>
<evidence type="ECO:0000256" key="4">
    <source>
        <dbReference type="ARBA" id="ARBA00023136"/>
    </source>
</evidence>
<feature type="region of interest" description="Disordered" evidence="5">
    <location>
        <begin position="59"/>
        <end position="100"/>
    </location>
</feature>
<comment type="subcellular location">
    <subcellularLocation>
        <location evidence="1">Membrane</location>
        <topology evidence="1">Multi-pass membrane protein</topology>
    </subcellularLocation>
</comment>
<dbReference type="PANTHER" id="PTHR46283">
    <property type="entry name" value="E3 UBIQUITIN-PROTEIN LIGASE MARCH5"/>
    <property type="match status" value="1"/>
</dbReference>
<accession>A0ABR3W8P7</accession>
<comment type="caution">
    <text evidence="6">The sequence shown here is derived from an EMBL/GenBank/DDBJ whole genome shotgun (WGS) entry which is preliminary data.</text>
</comment>
<organism evidence="6 7">
    <name type="scientific">Phialemonium thermophilum</name>
    <dbReference type="NCBI Taxonomy" id="223376"/>
    <lineage>
        <taxon>Eukaryota</taxon>
        <taxon>Fungi</taxon>
        <taxon>Dikarya</taxon>
        <taxon>Ascomycota</taxon>
        <taxon>Pezizomycotina</taxon>
        <taxon>Sordariomycetes</taxon>
        <taxon>Sordariomycetidae</taxon>
        <taxon>Cephalothecales</taxon>
        <taxon>Cephalothecaceae</taxon>
        <taxon>Phialemonium</taxon>
    </lineage>
</organism>
<keyword evidence="4" id="KW-0472">Membrane</keyword>
<gene>
    <name evidence="6" type="ORF">VTK73DRAFT_8520</name>
</gene>
<feature type="region of interest" description="Disordered" evidence="5">
    <location>
        <begin position="197"/>
        <end position="224"/>
    </location>
</feature>
<proteinExistence type="predicted"/>
<reference evidence="6 7" key="1">
    <citation type="journal article" date="2024" name="Commun. Biol.">
        <title>Comparative genomic analysis of thermophilic fungi reveals convergent evolutionary adaptations and gene losses.</title>
        <authorList>
            <person name="Steindorff A.S."/>
            <person name="Aguilar-Pontes M.V."/>
            <person name="Robinson A.J."/>
            <person name="Andreopoulos B."/>
            <person name="LaButti K."/>
            <person name="Kuo A."/>
            <person name="Mondo S."/>
            <person name="Riley R."/>
            <person name="Otillar R."/>
            <person name="Haridas S."/>
            <person name="Lipzen A."/>
            <person name="Grimwood J."/>
            <person name="Schmutz J."/>
            <person name="Clum A."/>
            <person name="Reid I.D."/>
            <person name="Moisan M.C."/>
            <person name="Butler G."/>
            <person name="Nguyen T.T.M."/>
            <person name="Dewar K."/>
            <person name="Conant G."/>
            <person name="Drula E."/>
            <person name="Henrissat B."/>
            <person name="Hansel C."/>
            <person name="Singer S."/>
            <person name="Hutchinson M.I."/>
            <person name="de Vries R.P."/>
            <person name="Natvig D.O."/>
            <person name="Powell A.J."/>
            <person name="Tsang A."/>
            <person name="Grigoriev I.V."/>
        </authorList>
    </citation>
    <scope>NUCLEOTIDE SEQUENCE [LARGE SCALE GENOMIC DNA]</scope>
    <source>
        <strain evidence="6 7">ATCC 24622</strain>
    </source>
</reference>
<feature type="region of interest" description="Disordered" evidence="5">
    <location>
        <begin position="164"/>
        <end position="185"/>
    </location>
</feature>
<keyword evidence="7" id="KW-1185">Reference proteome</keyword>
<protein>
    <submittedName>
        <fullName evidence="6">Uncharacterized protein</fullName>
    </submittedName>
</protein>
<feature type="compositionally biased region" description="Pro residues" evidence="5">
    <location>
        <begin position="207"/>
        <end position="216"/>
    </location>
</feature>
<keyword evidence="2" id="KW-0812">Transmembrane</keyword>